<evidence type="ECO:0000259" key="1">
    <source>
        <dbReference type="PROSITE" id="PS51677"/>
    </source>
</evidence>
<sequence length="181" mass="20803">MFVTIDDGWEKDPAFVRLVRERRIPLTLFLTNAAIKDDYGYFTGLRRAGALIEDHTMTHPYLPKLSYARQREEICAPADIYARRYGTRPTLLRAPYGATDRATLRAARDCGMKAVLFWREVVTNGRIAYQSGHRLRPGDILLVHFKPHMTADFERLLRTIGEQGLRPAAIREHLPAGYFRS</sequence>
<dbReference type="InterPro" id="IPR050248">
    <property type="entry name" value="Polysacc_deacetylase_ArnD"/>
</dbReference>
<dbReference type="PANTHER" id="PTHR10587:SF134">
    <property type="entry name" value="SECRETED PROTEIN"/>
    <property type="match status" value="1"/>
</dbReference>
<name>A0A9W6RAG0_9ACTN</name>
<dbReference type="GO" id="GO:0016810">
    <property type="term" value="F:hydrolase activity, acting on carbon-nitrogen (but not peptide) bonds"/>
    <property type="evidence" value="ECO:0007669"/>
    <property type="project" value="InterPro"/>
</dbReference>
<dbReference type="PROSITE" id="PS51677">
    <property type="entry name" value="NODB"/>
    <property type="match status" value="1"/>
</dbReference>
<dbReference type="InterPro" id="IPR011330">
    <property type="entry name" value="Glyco_hydro/deAcase_b/a-brl"/>
</dbReference>
<gene>
    <name evidence="2" type="ORF">Airi01_002350</name>
</gene>
<accession>A0A9W6RAG0</accession>
<feature type="domain" description="NodB homology" evidence="1">
    <location>
        <begin position="1"/>
        <end position="181"/>
    </location>
</feature>
<dbReference type="EMBL" id="BSTJ01000001">
    <property type="protein sequence ID" value="GLY71968.1"/>
    <property type="molecule type" value="Genomic_DNA"/>
</dbReference>
<dbReference type="CDD" id="cd10917">
    <property type="entry name" value="CE4_NodB_like_6s_7s"/>
    <property type="match status" value="1"/>
</dbReference>
<dbReference type="InterPro" id="IPR002509">
    <property type="entry name" value="NODB_dom"/>
</dbReference>
<protein>
    <recommendedName>
        <fullName evidence="1">NodB homology domain-containing protein</fullName>
    </recommendedName>
</protein>
<organism evidence="2 3">
    <name type="scientific">Actinoallomurus iriomotensis</name>
    <dbReference type="NCBI Taxonomy" id="478107"/>
    <lineage>
        <taxon>Bacteria</taxon>
        <taxon>Bacillati</taxon>
        <taxon>Actinomycetota</taxon>
        <taxon>Actinomycetes</taxon>
        <taxon>Streptosporangiales</taxon>
        <taxon>Thermomonosporaceae</taxon>
        <taxon>Actinoallomurus</taxon>
    </lineage>
</organism>
<dbReference type="Proteomes" id="UP001165135">
    <property type="component" value="Unassembled WGS sequence"/>
</dbReference>
<dbReference type="Gene3D" id="3.20.20.370">
    <property type="entry name" value="Glycoside hydrolase/deacetylase"/>
    <property type="match status" value="1"/>
</dbReference>
<comment type="caution">
    <text evidence="2">The sequence shown here is derived from an EMBL/GenBank/DDBJ whole genome shotgun (WGS) entry which is preliminary data.</text>
</comment>
<evidence type="ECO:0000313" key="3">
    <source>
        <dbReference type="Proteomes" id="UP001165135"/>
    </source>
</evidence>
<dbReference type="PANTHER" id="PTHR10587">
    <property type="entry name" value="GLYCOSYL TRANSFERASE-RELATED"/>
    <property type="match status" value="1"/>
</dbReference>
<dbReference type="AlphaFoldDB" id="A0A9W6RAG0"/>
<evidence type="ECO:0000313" key="2">
    <source>
        <dbReference type="EMBL" id="GLY71968.1"/>
    </source>
</evidence>
<dbReference type="Pfam" id="PF01522">
    <property type="entry name" value="Polysacc_deac_1"/>
    <property type="match status" value="1"/>
</dbReference>
<proteinExistence type="predicted"/>
<reference evidence="2" key="1">
    <citation type="submission" date="2023-03" db="EMBL/GenBank/DDBJ databases">
        <title>Actinoallomurus iriomotensis NBRC 103681.</title>
        <authorList>
            <person name="Ichikawa N."/>
            <person name="Sato H."/>
            <person name="Tonouchi N."/>
        </authorList>
    </citation>
    <scope>NUCLEOTIDE SEQUENCE</scope>
    <source>
        <strain evidence="2">NBRC 103681</strain>
    </source>
</reference>
<dbReference type="GO" id="GO:0005975">
    <property type="term" value="P:carbohydrate metabolic process"/>
    <property type="evidence" value="ECO:0007669"/>
    <property type="project" value="InterPro"/>
</dbReference>
<dbReference type="SUPFAM" id="SSF88713">
    <property type="entry name" value="Glycoside hydrolase/deacetylase"/>
    <property type="match status" value="1"/>
</dbReference>